<dbReference type="SUPFAM" id="SSF69118">
    <property type="entry name" value="AhpD-like"/>
    <property type="match status" value="1"/>
</dbReference>
<dbReference type="InterPro" id="IPR052512">
    <property type="entry name" value="4CMD/NDH-1_regulator"/>
</dbReference>
<comment type="caution">
    <text evidence="4">The sequence shown here is derived from an EMBL/GenBank/DDBJ whole genome shotgun (WGS) entry which is preliminary data.</text>
</comment>
<dbReference type="InterPro" id="IPR029058">
    <property type="entry name" value="AB_hydrolase_fold"/>
</dbReference>
<feature type="region of interest" description="Disordered" evidence="1">
    <location>
        <begin position="270"/>
        <end position="308"/>
    </location>
</feature>
<feature type="domain" description="Carboxymuconolactone decarboxylase-like" evidence="2">
    <location>
        <begin position="340"/>
        <end position="422"/>
    </location>
</feature>
<evidence type="ECO:0000313" key="5">
    <source>
        <dbReference type="Proteomes" id="UP000431744"/>
    </source>
</evidence>
<sequence>MTTPELTATLLAERPGAPTLIVGPSLGTSVASVWGPAVPFLAERFQVIGWDLPGHGASAPSGEAFSLAELGEAVAELVRSSRESGVIAKGTRVIVAGDSIGGATSLQVAHDYPDVLDGAVSVCSAAKVGTPEMWRERAELVRTAGTPTMVEGSAQRWFADGFIEREPAVTTSLLHDLQHTDRFDYAAACLALADYDLTGVLGDIAVPVLAIGGAEDPVCSPREQRRIGEGVPSGSYVLLPGVAHQAPAEAPEATARAIIEAFGGGDAVPGSASDGAAGSSAAAGSAATGGTPSDVAADARARAGVPQDDPYDAGMVVRREVLGASHVDRSTAAIDDVTRDFQAMITRYAWGTIWTRPGLPRETRSAITMTALIAGGFWEEYEMHVRAALRIGLTHEEIVEVALQSAIYCAVPAANHALSIAKRVLAESDPTA</sequence>
<dbReference type="RefSeq" id="WP_158028202.1">
    <property type="nucleotide sequence ID" value="NZ_BMHG01000001.1"/>
</dbReference>
<dbReference type="InterPro" id="IPR000073">
    <property type="entry name" value="AB_hydrolase_1"/>
</dbReference>
<keyword evidence="4" id="KW-0378">Hydrolase</keyword>
<dbReference type="GO" id="GO:0051920">
    <property type="term" value="F:peroxiredoxin activity"/>
    <property type="evidence" value="ECO:0007669"/>
    <property type="project" value="InterPro"/>
</dbReference>
<proteinExistence type="predicted"/>
<reference evidence="4 5" key="1">
    <citation type="submission" date="2019-09" db="EMBL/GenBank/DDBJ databases">
        <title>Phylogeny of genus Pseudoclavibacter and closely related genus.</title>
        <authorList>
            <person name="Li Y."/>
        </authorList>
    </citation>
    <scope>NUCLEOTIDE SEQUENCE [LARGE SCALE GENOMIC DNA]</scope>
    <source>
        <strain evidence="4 5">EGI 60007</strain>
    </source>
</reference>
<dbReference type="InterPro" id="IPR029032">
    <property type="entry name" value="AhpD-like"/>
</dbReference>
<organism evidence="4 5">
    <name type="scientific">Pseudoclavibacter endophyticus</name>
    <dbReference type="NCBI Taxonomy" id="1778590"/>
    <lineage>
        <taxon>Bacteria</taxon>
        <taxon>Bacillati</taxon>
        <taxon>Actinomycetota</taxon>
        <taxon>Actinomycetes</taxon>
        <taxon>Micrococcales</taxon>
        <taxon>Microbacteriaceae</taxon>
        <taxon>Pseudoclavibacter</taxon>
    </lineage>
</organism>
<dbReference type="Gene3D" id="1.20.1290.10">
    <property type="entry name" value="AhpD-like"/>
    <property type="match status" value="1"/>
</dbReference>
<dbReference type="Gene3D" id="3.40.50.1820">
    <property type="entry name" value="alpha/beta hydrolase"/>
    <property type="match status" value="1"/>
</dbReference>
<evidence type="ECO:0000256" key="1">
    <source>
        <dbReference type="SAM" id="MobiDB-lite"/>
    </source>
</evidence>
<accession>A0A6H9WFC9</accession>
<evidence type="ECO:0000259" key="3">
    <source>
        <dbReference type="Pfam" id="PF12146"/>
    </source>
</evidence>
<dbReference type="PRINTS" id="PR00111">
    <property type="entry name" value="ABHYDROLASE"/>
</dbReference>
<dbReference type="Proteomes" id="UP000431744">
    <property type="component" value="Unassembled WGS sequence"/>
</dbReference>
<dbReference type="Pfam" id="PF12146">
    <property type="entry name" value="Hydrolase_4"/>
    <property type="match status" value="1"/>
</dbReference>
<dbReference type="AlphaFoldDB" id="A0A6H9WFC9"/>
<protein>
    <submittedName>
        <fullName evidence="4">Alpha/beta fold hydrolase</fullName>
    </submittedName>
</protein>
<keyword evidence="5" id="KW-1185">Reference proteome</keyword>
<dbReference type="InterPro" id="IPR022742">
    <property type="entry name" value="Hydrolase_4"/>
</dbReference>
<dbReference type="PANTHER" id="PTHR33570:SF2">
    <property type="entry name" value="CARBOXYMUCONOLACTONE DECARBOXYLASE-LIKE DOMAIN-CONTAINING PROTEIN"/>
    <property type="match status" value="1"/>
</dbReference>
<name>A0A6H9WFC9_9MICO</name>
<feature type="domain" description="Serine aminopeptidase S33" evidence="3">
    <location>
        <begin position="42"/>
        <end position="249"/>
    </location>
</feature>
<dbReference type="PANTHER" id="PTHR33570">
    <property type="entry name" value="4-CARBOXYMUCONOLACTONE DECARBOXYLASE FAMILY PROTEIN"/>
    <property type="match status" value="1"/>
</dbReference>
<dbReference type="EMBL" id="WBJY01000001">
    <property type="protein sequence ID" value="KAB1649612.1"/>
    <property type="molecule type" value="Genomic_DNA"/>
</dbReference>
<dbReference type="InterPro" id="IPR003779">
    <property type="entry name" value="CMD-like"/>
</dbReference>
<gene>
    <name evidence="4" type="ORF">F8O04_05030</name>
</gene>
<dbReference type="GO" id="GO:0016787">
    <property type="term" value="F:hydrolase activity"/>
    <property type="evidence" value="ECO:0007669"/>
    <property type="project" value="UniProtKB-KW"/>
</dbReference>
<evidence type="ECO:0000313" key="4">
    <source>
        <dbReference type="EMBL" id="KAB1649612.1"/>
    </source>
</evidence>
<feature type="compositionally biased region" description="Low complexity" evidence="1">
    <location>
        <begin position="270"/>
        <end position="305"/>
    </location>
</feature>
<dbReference type="OrthoDB" id="9802489at2"/>
<dbReference type="SUPFAM" id="SSF53474">
    <property type="entry name" value="alpha/beta-Hydrolases"/>
    <property type="match status" value="1"/>
</dbReference>
<dbReference type="Pfam" id="PF02627">
    <property type="entry name" value="CMD"/>
    <property type="match status" value="1"/>
</dbReference>
<evidence type="ECO:0000259" key="2">
    <source>
        <dbReference type="Pfam" id="PF02627"/>
    </source>
</evidence>